<feature type="signal peptide" evidence="1">
    <location>
        <begin position="1"/>
        <end position="29"/>
    </location>
</feature>
<feature type="chain" id="PRO_5045920049" description="Glycoside hydrolase 123 C-terminal domain-containing protein" evidence="1">
    <location>
        <begin position="30"/>
        <end position="525"/>
    </location>
</feature>
<protein>
    <recommendedName>
        <fullName evidence="4">Glycoside hydrolase 123 C-terminal domain-containing protein</fullName>
    </recommendedName>
</protein>
<dbReference type="EMBL" id="JARXIC010000014">
    <property type="protein sequence ID" value="MDQ8194806.1"/>
    <property type="molecule type" value="Genomic_DNA"/>
</dbReference>
<keyword evidence="1" id="KW-0732">Signal</keyword>
<comment type="caution">
    <text evidence="2">The sequence shown here is derived from an EMBL/GenBank/DDBJ whole genome shotgun (WGS) entry which is preliminary data.</text>
</comment>
<sequence length="525" mass="59699">MKNKYRSYQQLMSLFIFFATLCSSVTVHALEIKRVDDPWDNYYALEDESLGEVIGTDGIELSVARNEHPVAAVELFNDTNSTLFLRLLVKGPQDVLTLREGVHVRVRLGQLVADVLPEIGADGGLAIAAGESRQLWVDFDTEQLEVGQHVWQLQVVDLVGGALHEIDFELTLNSLILPEEHPLSLVVWDCSLQESRGLAQEIRADELTNGYVNAFHVIDKAPALFSAVGEMIEAPDFTELDATIIPLIGKGQLLLRCATPRLFLAGGNRLSIETELGQQAYAQWVQALLVHLDKLGLTYDDWVLYPYDEDIRDHYYYTVKVAKSVDSKIRTYANPTLKSKRAHLDRLIDEDLVDYLQLHHAYYQLGDNPAYIEQLRQKYNGTLSIYWCPVVQKRLDPVGFYRRMAWVAWNHGLSGTGYWTVYGLGGHQNQGDWGGTAWDDFRSRTANPTTLYNGRNDILIPSRRWRGFRAGLEDYLYLDLLEQQLATQSSDEGNQLLRQAQRIYVDDFSPQEINSLRKDIIAYLN</sequence>
<name>A0ABU1AJ48_9BACT</name>
<evidence type="ECO:0008006" key="4">
    <source>
        <dbReference type="Google" id="ProtNLM"/>
    </source>
</evidence>
<organism evidence="2 3">
    <name type="scientific">Thalassobacterium sedimentorum</name>
    <dbReference type="NCBI Taxonomy" id="3041258"/>
    <lineage>
        <taxon>Bacteria</taxon>
        <taxon>Pseudomonadati</taxon>
        <taxon>Verrucomicrobiota</taxon>
        <taxon>Opitutia</taxon>
        <taxon>Puniceicoccales</taxon>
        <taxon>Coraliomargaritaceae</taxon>
        <taxon>Thalassobacterium</taxon>
    </lineage>
</organism>
<keyword evidence="3" id="KW-1185">Reference proteome</keyword>
<proteinExistence type="predicted"/>
<evidence type="ECO:0000313" key="3">
    <source>
        <dbReference type="Proteomes" id="UP001243717"/>
    </source>
</evidence>
<accession>A0ABU1AJ48</accession>
<evidence type="ECO:0000256" key="1">
    <source>
        <dbReference type="SAM" id="SignalP"/>
    </source>
</evidence>
<evidence type="ECO:0000313" key="2">
    <source>
        <dbReference type="EMBL" id="MDQ8194806.1"/>
    </source>
</evidence>
<gene>
    <name evidence="2" type="ORF">QEH59_10240</name>
</gene>
<reference evidence="2 3" key="1">
    <citation type="submission" date="2023-04" db="EMBL/GenBank/DDBJ databases">
        <title>A novel bacteria isolated from coastal sediment.</title>
        <authorList>
            <person name="Liu X.-J."/>
            <person name="Du Z.-J."/>
        </authorList>
    </citation>
    <scope>NUCLEOTIDE SEQUENCE [LARGE SCALE GENOMIC DNA]</scope>
    <source>
        <strain evidence="2 3">SDUM461004</strain>
    </source>
</reference>
<dbReference type="RefSeq" id="WP_308985272.1">
    <property type="nucleotide sequence ID" value="NZ_JARXIC010000014.1"/>
</dbReference>
<dbReference type="Proteomes" id="UP001243717">
    <property type="component" value="Unassembled WGS sequence"/>
</dbReference>